<proteinExistence type="predicted"/>
<dbReference type="EMBL" id="LAZR01032553">
    <property type="protein sequence ID" value="KKL50558.1"/>
    <property type="molecule type" value="Genomic_DNA"/>
</dbReference>
<comment type="caution">
    <text evidence="2">The sequence shown here is derived from an EMBL/GenBank/DDBJ whole genome shotgun (WGS) entry which is preliminary data.</text>
</comment>
<evidence type="ECO:0000313" key="2">
    <source>
        <dbReference type="EMBL" id="KKL50558.1"/>
    </source>
</evidence>
<feature type="region of interest" description="Disordered" evidence="1">
    <location>
        <begin position="58"/>
        <end position="82"/>
    </location>
</feature>
<dbReference type="AlphaFoldDB" id="A0A0F9CMI8"/>
<reference evidence="2" key="1">
    <citation type="journal article" date="2015" name="Nature">
        <title>Complex archaea that bridge the gap between prokaryotes and eukaryotes.</title>
        <authorList>
            <person name="Spang A."/>
            <person name="Saw J.H."/>
            <person name="Jorgensen S.L."/>
            <person name="Zaremba-Niedzwiedzka K."/>
            <person name="Martijn J."/>
            <person name="Lind A.E."/>
            <person name="van Eijk R."/>
            <person name="Schleper C."/>
            <person name="Guy L."/>
            <person name="Ettema T.J."/>
        </authorList>
    </citation>
    <scope>NUCLEOTIDE SEQUENCE</scope>
</reference>
<organism evidence="2">
    <name type="scientific">marine sediment metagenome</name>
    <dbReference type="NCBI Taxonomy" id="412755"/>
    <lineage>
        <taxon>unclassified sequences</taxon>
        <taxon>metagenomes</taxon>
        <taxon>ecological metagenomes</taxon>
    </lineage>
</organism>
<name>A0A0F9CMI8_9ZZZZ</name>
<gene>
    <name evidence="2" type="ORF">LCGC14_2304290</name>
</gene>
<protein>
    <submittedName>
        <fullName evidence="2">Uncharacterized protein</fullName>
    </submittedName>
</protein>
<sequence>MMNDLVERLAEKWMAWCPEDEDSPQDEALWWLNAIADELENAGDDLTVFSRLETPDWLRAQANDPTSPNEPSVDYPDRTEGE</sequence>
<accession>A0A0F9CMI8</accession>
<evidence type="ECO:0000256" key="1">
    <source>
        <dbReference type="SAM" id="MobiDB-lite"/>
    </source>
</evidence>